<protein>
    <submittedName>
        <fullName evidence="5">Uncharacterized protein</fullName>
    </submittedName>
</protein>
<proteinExistence type="inferred from homology"/>
<dbReference type="SUPFAM" id="SSF53474">
    <property type="entry name" value="alpha/beta-Hydrolases"/>
    <property type="match status" value="1"/>
</dbReference>
<dbReference type="InterPro" id="IPR000073">
    <property type="entry name" value="AB_hydrolase_1"/>
</dbReference>
<evidence type="ECO:0000256" key="1">
    <source>
        <dbReference type="ARBA" id="ARBA00010088"/>
    </source>
</evidence>
<dbReference type="InterPro" id="IPR051601">
    <property type="entry name" value="Serine_prot/Carboxylest_S33"/>
</dbReference>
<accession>A0A067NKW3</accession>
<evidence type="ECO:0000313" key="6">
    <source>
        <dbReference type="Proteomes" id="UP000027073"/>
    </source>
</evidence>
<dbReference type="Proteomes" id="UP000027073">
    <property type="component" value="Unassembled WGS sequence"/>
</dbReference>
<feature type="domain" description="Peptidase S33 tripeptidyl aminopeptidase-like C-terminal" evidence="4">
    <location>
        <begin position="423"/>
        <end position="517"/>
    </location>
</feature>
<dbReference type="Pfam" id="PF08386">
    <property type="entry name" value="Abhydrolase_4"/>
    <property type="match status" value="1"/>
</dbReference>
<dbReference type="Gene3D" id="3.40.50.1820">
    <property type="entry name" value="alpha/beta hydrolase"/>
    <property type="match status" value="1"/>
</dbReference>
<dbReference type="EMBL" id="KL198007">
    <property type="protein sequence ID" value="KDQ28718.1"/>
    <property type="molecule type" value="Genomic_DNA"/>
</dbReference>
<dbReference type="OrthoDB" id="425534at2759"/>
<sequence>MSKLLTVYAIGGGMLGLTLILTVFAQCFWQTSQGDVFDWNSVEATSTFRWQRCYKHYQCTRLKVPMNYTNPSSGWAGLAIIRVPSLFPTTSPSYQGPLIINPGGPGGSGVSLILRSGIHFSTILDGRFDIIGLDPRGIGRSNPRVKFFRTYSEQALWLDGEYPDALNSSTQVLPRSIARAQLMGHLAEDQDDGTLGHITTENIARDMLSIARANGDDKLQYWGFSWGTILGVVFATLFPDHVGRMVLDGVIDAEDYYATLWSNNLLDTNKTLQHFFQACVDAGPTDCAFYAPNATEIAYDLDRLYDVVKAQPVPVYQGRTYGLVDYSLLRRAVFTALYSPFTMFEPLAQGLADLQAGNGDAIYSLVNRPRFECGDAEDYQYSNQYESGTALHCLDGDEVHDTPAELRHFYEKMTEYTTLAELWAVVRIRCSGWRVRTKRTLPTKFGGRTSSPLLLVSNTADPVAPLWAAHKTSKWFPGSVVLTQDAPGHCSVSAVSSCTQSSIKEYLLNGNLPNANATICAVDEGLFKGNKRRADTEAPSQQQPLARHDTYLNDIRLLRDSFQLALPT</sequence>
<dbReference type="Pfam" id="PF00561">
    <property type="entry name" value="Abhydrolase_1"/>
    <property type="match status" value="1"/>
</dbReference>
<evidence type="ECO:0000313" key="5">
    <source>
        <dbReference type="EMBL" id="KDQ28718.1"/>
    </source>
</evidence>
<comment type="similarity">
    <text evidence="1">Belongs to the peptidase S33 family.</text>
</comment>
<dbReference type="InterPro" id="IPR013595">
    <property type="entry name" value="Pept_S33_TAP-like_C"/>
</dbReference>
<dbReference type="InterPro" id="IPR029058">
    <property type="entry name" value="AB_hydrolase_fold"/>
</dbReference>
<dbReference type="VEuPathDB" id="FungiDB:PLEOSDRAFT_1111915"/>
<keyword evidence="2" id="KW-0378">Hydrolase</keyword>
<feature type="domain" description="AB hydrolase-1" evidence="3">
    <location>
        <begin position="97"/>
        <end position="278"/>
    </location>
</feature>
<dbReference type="AlphaFoldDB" id="A0A067NKW3"/>
<gene>
    <name evidence="5" type="ORF">PLEOSDRAFT_1111915</name>
</gene>
<dbReference type="PANTHER" id="PTHR43248">
    <property type="entry name" value="2-SUCCINYL-6-HYDROXY-2,4-CYCLOHEXADIENE-1-CARBOXYLATE SYNTHASE"/>
    <property type="match status" value="1"/>
</dbReference>
<dbReference type="HOGENOM" id="CLU_013364_5_2_1"/>
<evidence type="ECO:0000259" key="3">
    <source>
        <dbReference type="Pfam" id="PF00561"/>
    </source>
</evidence>
<reference evidence="6" key="1">
    <citation type="journal article" date="2014" name="Proc. Natl. Acad. Sci. U.S.A.">
        <title>Extensive sampling of basidiomycete genomes demonstrates inadequacy of the white-rot/brown-rot paradigm for wood decay fungi.</title>
        <authorList>
            <person name="Riley R."/>
            <person name="Salamov A.A."/>
            <person name="Brown D.W."/>
            <person name="Nagy L.G."/>
            <person name="Floudas D."/>
            <person name="Held B.W."/>
            <person name="Levasseur A."/>
            <person name="Lombard V."/>
            <person name="Morin E."/>
            <person name="Otillar R."/>
            <person name="Lindquist E.A."/>
            <person name="Sun H."/>
            <person name="LaButti K.M."/>
            <person name="Schmutz J."/>
            <person name="Jabbour D."/>
            <person name="Luo H."/>
            <person name="Baker S.E."/>
            <person name="Pisabarro A.G."/>
            <person name="Walton J.D."/>
            <person name="Blanchette R.A."/>
            <person name="Henrissat B."/>
            <person name="Martin F."/>
            <person name="Cullen D."/>
            <person name="Hibbett D.S."/>
            <person name="Grigoriev I.V."/>
        </authorList>
    </citation>
    <scope>NUCLEOTIDE SEQUENCE [LARGE SCALE GENOMIC DNA]</scope>
    <source>
        <strain evidence="6">PC15</strain>
    </source>
</reference>
<evidence type="ECO:0000259" key="4">
    <source>
        <dbReference type="Pfam" id="PF08386"/>
    </source>
</evidence>
<dbReference type="PANTHER" id="PTHR43248:SF25">
    <property type="entry name" value="AB HYDROLASE-1 DOMAIN-CONTAINING PROTEIN-RELATED"/>
    <property type="match status" value="1"/>
</dbReference>
<organism evidence="5 6">
    <name type="scientific">Pleurotus ostreatus (strain PC15)</name>
    <name type="common">Oyster mushroom</name>
    <dbReference type="NCBI Taxonomy" id="1137138"/>
    <lineage>
        <taxon>Eukaryota</taxon>
        <taxon>Fungi</taxon>
        <taxon>Dikarya</taxon>
        <taxon>Basidiomycota</taxon>
        <taxon>Agaricomycotina</taxon>
        <taxon>Agaricomycetes</taxon>
        <taxon>Agaricomycetidae</taxon>
        <taxon>Agaricales</taxon>
        <taxon>Pleurotineae</taxon>
        <taxon>Pleurotaceae</taxon>
        <taxon>Pleurotus</taxon>
    </lineage>
</organism>
<name>A0A067NKW3_PLEO1</name>
<dbReference type="InParanoid" id="A0A067NKW3"/>
<evidence type="ECO:0000256" key="2">
    <source>
        <dbReference type="ARBA" id="ARBA00022801"/>
    </source>
</evidence>
<dbReference type="GO" id="GO:0016787">
    <property type="term" value="F:hydrolase activity"/>
    <property type="evidence" value="ECO:0007669"/>
    <property type="project" value="UniProtKB-KW"/>
</dbReference>
<dbReference type="STRING" id="1137138.A0A067NKW3"/>